<feature type="non-terminal residue" evidence="2">
    <location>
        <position position="62"/>
    </location>
</feature>
<proteinExistence type="predicted"/>
<accession>A0A4Q9KQH9</accession>
<evidence type="ECO:0000313" key="3">
    <source>
        <dbReference type="Proteomes" id="UP000293045"/>
    </source>
</evidence>
<gene>
    <name evidence="2" type="ORF">CWI39_3333p0010</name>
</gene>
<feature type="compositionally biased region" description="Basic and acidic residues" evidence="1">
    <location>
        <begin position="1"/>
        <end position="11"/>
    </location>
</feature>
<comment type="caution">
    <text evidence="2">The sequence shown here is derived from an EMBL/GenBank/DDBJ whole genome shotgun (WGS) entry which is preliminary data.</text>
</comment>
<reference evidence="2 3" key="1">
    <citation type="submission" date="2017-12" db="EMBL/GenBank/DDBJ databases">
        <authorList>
            <person name="Pombert J.-F."/>
            <person name="Haag K.L."/>
            <person name="Ebert D."/>
        </authorList>
    </citation>
    <scope>NUCLEOTIDE SEQUENCE [LARGE SCALE GENOMIC DNA]</scope>
    <source>
        <strain evidence="2">IL-BN-2</strain>
    </source>
</reference>
<dbReference type="AlphaFoldDB" id="A0A4Q9KQH9"/>
<dbReference type="EMBL" id="PIXR01003333">
    <property type="protein sequence ID" value="TBT96892.1"/>
    <property type="molecule type" value="Genomic_DNA"/>
</dbReference>
<dbReference type="Proteomes" id="UP000293045">
    <property type="component" value="Unassembled WGS sequence"/>
</dbReference>
<feature type="region of interest" description="Disordered" evidence="1">
    <location>
        <begin position="1"/>
        <end position="49"/>
    </location>
</feature>
<evidence type="ECO:0000256" key="1">
    <source>
        <dbReference type="SAM" id="MobiDB-lite"/>
    </source>
</evidence>
<organism evidence="2 3">
    <name type="scientific">Hamiltosporidium magnivora</name>
    <dbReference type="NCBI Taxonomy" id="148818"/>
    <lineage>
        <taxon>Eukaryota</taxon>
        <taxon>Fungi</taxon>
        <taxon>Fungi incertae sedis</taxon>
        <taxon>Microsporidia</taxon>
        <taxon>Dubosqiidae</taxon>
        <taxon>Hamiltosporidium</taxon>
    </lineage>
</organism>
<protein>
    <submittedName>
        <fullName evidence="2">Uncharacterized protein</fullName>
    </submittedName>
</protein>
<evidence type="ECO:0000313" key="2">
    <source>
        <dbReference type="EMBL" id="TBT96892.1"/>
    </source>
</evidence>
<name>A0A4Q9KQH9_9MICR</name>
<dbReference type="VEuPathDB" id="MicrosporidiaDB:CWI39_3333p0010"/>
<sequence>MPKRAGREHGAKNLKPKNNIPPISQGGTTLEEPTNNINEESDLEEETAVVKEVEENIKNGKN</sequence>
<feature type="compositionally biased region" description="Polar residues" evidence="1">
    <location>
        <begin position="21"/>
        <end position="38"/>
    </location>
</feature>